<dbReference type="NCBIfam" id="TIGR04056">
    <property type="entry name" value="OMP_RagA_SusC"/>
    <property type="match status" value="1"/>
</dbReference>
<dbReference type="Proteomes" id="UP000260823">
    <property type="component" value="Unassembled WGS sequence"/>
</dbReference>
<evidence type="ECO:0000259" key="11">
    <source>
        <dbReference type="Pfam" id="PF07715"/>
    </source>
</evidence>
<protein>
    <submittedName>
        <fullName evidence="12">SusC/RagA family TonB-linked outer membrane protein</fullName>
    </submittedName>
</protein>
<keyword evidence="7 8" id="KW-0998">Cell outer membrane</keyword>
<dbReference type="InterPro" id="IPR008969">
    <property type="entry name" value="CarboxyPept-like_regulatory"/>
</dbReference>
<gene>
    <name evidence="12" type="ORF">DYU05_15625</name>
</gene>
<accession>A0A3E2NM58</accession>
<evidence type="ECO:0000256" key="9">
    <source>
        <dbReference type="RuleBase" id="RU003357"/>
    </source>
</evidence>
<dbReference type="InterPro" id="IPR000531">
    <property type="entry name" value="Beta-barrel_TonB"/>
</dbReference>
<keyword evidence="3 8" id="KW-1134">Transmembrane beta strand</keyword>
<dbReference type="Pfam" id="PF13715">
    <property type="entry name" value="CarbopepD_reg_2"/>
    <property type="match status" value="1"/>
</dbReference>
<dbReference type="SUPFAM" id="SSF56935">
    <property type="entry name" value="Porins"/>
    <property type="match status" value="1"/>
</dbReference>
<proteinExistence type="inferred from homology"/>
<keyword evidence="2 8" id="KW-0813">Transport</keyword>
<dbReference type="InterPro" id="IPR036942">
    <property type="entry name" value="Beta-barrel_TonB_sf"/>
</dbReference>
<reference evidence="12 13" key="1">
    <citation type="submission" date="2018-08" db="EMBL/GenBank/DDBJ databases">
        <title>Mucilaginibacter terrae sp. nov., isolated from manganese diggings.</title>
        <authorList>
            <person name="Huang Y."/>
            <person name="Zhou Z."/>
        </authorList>
    </citation>
    <scope>NUCLEOTIDE SEQUENCE [LARGE SCALE GENOMIC DNA]</scope>
    <source>
        <strain evidence="12 13">ZH6</strain>
    </source>
</reference>
<dbReference type="InterPro" id="IPR012910">
    <property type="entry name" value="Plug_dom"/>
</dbReference>
<dbReference type="NCBIfam" id="TIGR04057">
    <property type="entry name" value="SusC_RagA_signa"/>
    <property type="match status" value="1"/>
</dbReference>
<dbReference type="InterPro" id="IPR023997">
    <property type="entry name" value="TonB-dep_OMP_SusC/RagA_CS"/>
</dbReference>
<dbReference type="EMBL" id="QWDE01000003">
    <property type="protein sequence ID" value="RFZ82058.1"/>
    <property type="molecule type" value="Genomic_DNA"/>
</dbReference>
<comment type="subcellular location">
    <subcellularLocation>
        <location evidence="1 8">Cell outer membrane</location>
        <topology evidence="1 8">Multi-pass membrane protein</topology>
    </subcellularLocation>
</comment>
<dbReference type="Pfam" id="PF07715">
    <property type="entry name" value="Plug"/>
    <property type="match status" value="1"/>
</dbReference>
<dbReference type="InterPro" id="IPR023996">
    <property type="entry name" value="TonB-dep_OMP_SusC/RagA"/>
</dbReference>
<keyword evidence="6 8" id="KW-0472">Membrane</keyword>
<evidence type="ECO:0000256" key="8">
    <source>
        <dbReference type="PROSITE-ProRule" id="PRU01360"/>
    </source>
</evidence>
<dbReference type="InterPro" id="IPR037066">
    <property type="entry name" value="Plug_dom_sf"/>
</dbReference>
<keyword evidence="5 9" id="KW-0798">TonB box</keyword>
<dbReference type="InterPro" id="IPR039426">
    <property type="entry name" value="TonB-dep_rcpt-like"/>
</dbReference>
<evidence type="ECO:0000313" key="12">
    <source>
        <dbReference type="EMBL" id="RFZ82058.1"/>
    </source>
</evidence>
<sequence>MTVKRFCIKAYITNLIKPHSMQFKHLLTLCFFAFTCLFFEPAFAQNKVVTGKVTDKKDGSPLIGVSVGAAGGSGTLTSVDGTFRLSVPASTTSLTFSYIGYKQATVSIDGQTSIAVSLESTSTSLNEVVVIGYGTQRVKDATGSVATLSPKDFNKGVIATPDQLLQGRIAGVQVTPSSGEPGAGATINIRGAGSIRANDNPLYVVDGIPLDNGGTSGGYGVGAGNSSARNPLAFINPSDIENISVLKDASSAAIYGARGANGVILITTRKGRKGQGIQFSATTSVASTAKRYDVLNRDEFLAAVASVGANAGTVAAGGVDYGGNTDWQDQIFRSAVSQNYNLGFGGASNTGNYRASLGYDNQQGTVKNSALKRLNARINASQSFFHERLKFDLQSTYSNVKDQFAPITNNAGFNGSLIGAAIQLNPTAPVFDDQGRYFNLNGYNADGYPNGNSFRNPVSLLDQIDDRDNINRYLNNLTLTLRLFEGLSYKGNFGADISRGLRKTFYDPKVVGYTDAIGIREQNFPSPTGNGTAIYQYNELTNYTTEHTLNYDKKWKDNSSLTALVGYSYQTFKNFNRNEFGFGTSQPGVLVKDYDDFKTHLAYPVGDSSSYRLQSYFARVNYSYKDRYILTGTIRRDGSTRFGPNHKYGNFPALAAKWRISNESFMPKGGFFDDLSLRLNYGKTGNQEIPSYASLAIRQINYNGNSNPQQYLPNPDLKWQANTSYGAGIDFAILKGRLNGSVDYFHKSVSDLLFFQDIAQPALSSRIYRNLDGNVINEGVEVGLNYSAIQGKDFTWDISYNMTFIKNTLENFKNYIVTGNIDGQGLSGAYAQLITNGVPLYTFNVPNYAGLDANGFGIYPQGLDVSSLQGSPNPKFTAGLTNNFAYKNWTLSFFLNAATGFYVYNNTANAFFYKGNLVSGRNVTRDVAATNENPLNSGEVSTRFLEKGDFLRLSNASVGYTFPLKESKIKTLRVSVTGQNLFLITNYSGLDPEINTDKQRNDVASRGIDYTSYPKARIFTLGLNASF</sequence>
<dbReference type="SUPFAM" id="SSF49464">
    <property type="entry name" value="Carboxypeptidase regulatory domain-like"/>
    <property type="match status" value="1"/>
</dbReference>
<feature type="domain" description="TonB-dependent receptor plug" evidence="11">
    <location>
        <begin position="138"/>
        <end position="263"/>
    </location>
</feature>
<dbReference type="FunFam" id="2.170.130.10:FF:000008">
    <property type="entry name" value="SusC/RagA family TonB-linked outer membrane protein"/>
    <property type="match status" value="1"/>
</dbReference>
<dbReference type="Pfam" id="PF00593">
    <property type="entry name" value="TonB_dep_Rec_b-barrel"/>
    <property type="match status" value="1"/>
</dbReference>
<feature type="domain" description="TonB-dependent receptor-like beta-barrel" evidence="10">
    <location>
        <begin position="435"/>
        <end position="981"/>
    </location>
</feature>
<organism evidence="12 13">
    <name type="scientific">Mucilaginibacter terrenus</name>
    <dbReference type="NCBI Taxonomy" id="2482727"/>
    <lineage>
        <taxon>Bacteria</taxon>
        <taxon>Pseudomonadati</taxon>
        <taxon>Bacteroidota</taxon>
        <taxon>Sphingobacteriia</taxon>
        <taxon>Sphingobacteriales</taxon>
        <taxon>Sphingobacteriaceae</taxon>
        <taxon>Mucilaginibacter</taxon>
    </lineage>
</organism>
<keyword evidence="4 8" id="KW-0812">Transmembrane</keyword>
<evidence type="ECO:0000256" key="3">
    <source>
        <dbReference type="ARBA" id="ARBA00022452"/>
    </source>
</evidence>
<evidence type="ECO:0000259" key="10">
    <source>
        <dbReference type="Pfam" id="PF00593"/>
    </source>
</evidence>
<dbReference type="Gene3D" id="2.170.130.10">
    <property type="entry name" value="TonB-dependent receptor, plug domain"/>
    <property type="match status" value="1"/>
</dbReference>
<dbReference type="Gene3D" id="2.60.40.1120">
    <property type="entry name" value="Carboxypeptidase-like, regulatory domain"/>
    <property type="match status" value="1"/>
</dbReference>
<evidence type="ECO:0000256" key="2">
    <source>
        <dbReference type="ARBA" id="ARBA00022448"/>
    </source>
</evidence>
<evidence type="ECO:0000256" key="7">
    <source>
        <dbReference type="ARBA" id="ARBA00023237"/>
    </source>
</evidence>
<evidence type="ECO:0000313" key="13">
    <source>
        <dbReference type="Proteomes" id="UP000260823"/>
    </source>
</evidence>
<keyword evidence="13" id="KW-1185">Reference proteome</keyword>
<dbReference type="Gene3D" id="2.40.170.20">
    <property type="entry name" value="TonB-dependent receptor, beta-barrel domain"/>
    <property type="match status" value="1"/>
</dbReference>
<evidence type="ECO:0000256" key="4">
    <source>
        <dbReference type="ARBA" id="ARBA00022692"/>
    </source>
</evidence>
<dbReference type="GO" id="GO:0009279">
    <property type="term" value="C:cell outer membrane"/>
    <property type="evidence" value="ECO:0007669"/>
    <property type="project" value="UniProtKB-SubCell"/>
</dbReference>
<dbReference type="AlphaFoldDB" id="A0A3E2NM58"/>
<dbReference type="PROSITE" id="PS52016">
    <property type="entry name" value="TONB_DEPENDENT_REC_3"/>
    <property type="match status" value="1"/>
</dbReference>
<evidence type="ECO:0000256" key="1">
    <source>
        <dbReference type="ARBA" id="ARBA00004571"/>
    </source>
</evidence>
<comment type="caution">
    <text evidence="12">The sequence shown here is derived from an EMBL/GenBank/DDBJ whole genome shotgun (WGS) entry which is preliminary data.</text>
</comment>
<comment type="similarity">
    <text evidence="8 9">Belongs to the TonB-dependent receptor family.</text>
</comment>
<evidence type="ECO:0000256" key="5">
    <source>
        <dbReference type="ARBA" id="ARBA00023077"/>
    </source>
</evidence>
<name>A0A3E2NM58_9SPHI</name>
<evidence type="ECO:0000256" key="6">
    <source>
        <dbReference type="ARBA" id="ARBA00023136"/>
    </source>
</evidence>